<evidence type="ECO:0000256" key="1">
    <source>
        <dbReference type="ARBA" id="ARBA00022679"/>
    </source>
</evidence>
<evidence type="ECO:0000313" key="11">
    <source>
        <dbReference type="Proteomes" id="UP000178583"/>
    </source>
</evidence>
<evidence type="ECO:0000256" key="8">
    <source>
        <dbReference type="SAM" id="MobiDB-lite"/>
    </source>
</evidence>
<keyword evidence="1" id="KW-0808">Transferase</keyword>
<evidence type="ECO:0000259" key="9">
    <source>
        <dbReference type="PROSITE" id="PS50878"/>
    </source>
</evidence>
<organism evidence="10 11">
    <name type="scientific">Candidatus Berkelbacteria bacterium RIFOXYA2_FULL_43_10</name>
    <dbReference type="NCBI Taxonomy" id="1797472"/>
    <lineage>
        <taxon>Bacteria</taxon>
        <taxon>Candidatus Berkelbacteria</taxon>
    </lineage>
</organism>
<dbReference type="GO" id="GO:0051607">
    <property type="term" value="P:defense response to virus"/>
    <property type="evidence" value="ECO:0007669"/>
    <property type="project" value="UniProtKB-KW"/>
</dbReference>
<keyword evidence="6" id="KW-0051">Antiviral defense</keyword>
<feature type="domain" description="Reverse transcriptase" evidence="9">
    <location>
        <begin position="1"/>
        <end position="280"/>
    </location>
</feature>
<keyword evidence="2" id="KW-0548">Nucleotidyltransferase</keyword>
<dbReference type="PROSITE" id="PS50878">
    <property type="entry name" value="RT_POL"/>
    <property type="match status" value="1"/>
</dbReference>
<feature type="region of interest" description="Disordered" evidence="8">
    <location>
        <begin position="368"/>
        <end position="438"/>
    </location>
</feature>
<keyword evidence="5" id="KW-0695">RNA-directed DNA polymerase</keyword>
<dbReference type="Pfam" id="PF00078">
    <property type="entry name" value="RVT_1"/>
    <property type="match status" value="1"/>
</dbReference>
<reference evidence="10 11" key="1">
    <citation type="journal article" date="2016" name="Nat. Commun.">
        <title>Thousands of microbial genomes shed light on interconnected biogeochemical processes in an aquifer system.</title>
        <authorList>
            <person name="Anantharaman K."/>
            <person name="Brown C.T."/>
            <person name="Hug L.A."/>
            <person name="Sharon I."/>
            <person name="Castelle C.J."/>
            <person name="Probst A.J."/>
            <person name="Thomas B.C."/>
            <person name="Singh A."/>
            <person name="Wilkins M.J."/>
            <person name="Karaoz U."/>
            <person name="Brodie E.L."/>
            <person name="Williams K.H."/>
            <person name="Hubbard S.S."/>
            <person name="Banfield J.F."/>
        </authorList>
    </citation>
    <scope>NUCLEOTIDE SEQUENCE [LARGE SCALE GENOMIC DNA]</scope>
</reference>
<evidence type="ECO:0000313" key="10">
    <source>
        <dbReference type="EMBL" id="OGD65175.1"/>
    </source>
</evidence>
<gene>
    <name evidence="10" type="ORF">A2215_02505</name>
</gene>
<evidence type="ECO:0000256" key="7">
    <source>
        <dbReference type="ARBA" id="ARBA00034120"/>
    </source>
</evidence>
<accession>A0A1F5ECS9</accession>
<dbReference type="InterPro" id="IPR000477">
    <property type="entry name" value="RT_dom"/>
</dbReference>
<keyword evidence="4" id="KW-0460">Magnesium</keyword>
<comment type="caution">
    <text evidence="10">The sequence shown here is derived from an EMBL/GenBank/DDBJ whole genome shotgun (WGS) entry which is preliminary data.</text>
</comment>
<dbReference type="GO" id="GO:0003964">
    <property type="term" value="F:RNA-directed DNA polymerase activity"/>
    <property type="evidence" value="ECO:0007669"/>
    <property type="project" value="UniProtKB-KW"/>
</dbReference>
<dbReference type="CDD" id="cd03487">
    <property type="entry name" value="RT_Bac_retron_II"/>
    <property type="match status" value="1"/>
</dbReference>
<name>A0A1F5ECS9_9BACT</name>
<evidence type="ECO:0000256" key="2">
    <source>
        <dbReference type="ARBA" id="ARBA00022695"/>
    </source>
</evidence>
<dbReference type="Proteomes" id="UP000178583">
    <property type="component" value="Unassembled WGS sequence"/>
</dbReference>
<evidence type="ECO:0000256" key="5">
    <source>
        <dbReference type="ARBA" id="ARBA00022918"/>
    </source>
</evidence>
<evidence type="ECO:0000256" key="6">
    <source>
        <dbReference type="ARBA" id="ARBA00023118"/>
    </source>
</evidence>
<dbReference type="GO" id="GO:0003723">
    <property type="term" value="F:RNA binding"/>
    <property type="evidence" value="ECO:0007669"/>
    <property type="project" value="InterPro"/>
</dbReference>
<keyword evidence="3" id="KW-0479">Metal-binding</keyword>
<protein>
    <recommendedName>
        <fullName evidence="9">Reverse transcriptase domain-containing protein</fullName>
    </recommendedName>
</protein>
<comment type="similarity">
    <text evidence="7">Belongs to the bacterial reverse transcriptase family.</text>
</comment>
<dbReference type="AlphaFoldDB" id="A0A1F5ECS9"/>
<evidence type="ECO:0000256" key="3">
    <source>
        <dbReference type="ARBA" id="ARBA00022723"/>
    </source>
</evidence>
<sequence>MHSLALEAVIADLGKENCRAALTLLAEMVGVERQAILDCLELLNRHGEVEDGERVVAYTSFYRPKKSGGKRLIIAPVEPIKDLLRKVKDEILCRSSLPRFVHGYRTRRSWLTNARVHFDAGAVYAINLDIKDCFPSTKIQLVRRVYWQTTGRMLRDEGIPEEVARAAVEILTALSTLKYGRSKVPVLPVGSPTSPALVNLVLTPACIRIARALKRLPGEYAFSIYGDDLTVSSREPLPPEVKMIVLREWQRLGYRANPGKTRVMRRDGSGTPIEVTGLILGRDRILLPDDWLQRTELMLIAYAGSPKYPGDKAKRGLQSRVSMVRKLYGVEMPGRVGNCLKSLIAQAKSNLVMRERLAELLRGKMPEVVEGSEEAPEPAMEQAVEQDRDWRTEYGPVPQSMDARGQLFWDFDDDSPGGADDPFVPEHGQLEQGEWEGE</sequence>
<dbReference type="PRINTS" id="PR00866">
    <property type="entry name" value="RNADNAPOLMS"/>
</dbReference>
<dbReference type="EMBL" id="MEZY01000015">
    <property type="protein sequence ID" value="OGD65175.1"/>
    <property type="molecule type" value="Genomic_DNA"/>
</dbReference>
<evidence type="ECO:0000256" key="4">
    <source>
        <dbReference type="ARBA" id="ARBA00022842"/>
    </source>
</evidence>
<dbReference type="GO" id="GO:0046872">
    <property type="term" value="F:metal ion binding"/>
    <property type="evidence" value="ECO:0007669"/>
    <property type="project" value="UniProtKB-KW"/>
</dbReference>
<proteinExistence type="inferred from homology"/>
<dbReference type="InterPro" id="IPR000123">
    <property type="entry name" value="Reverse_transcriptase_msDNA"/>
</dbReference>
<dbReference type="InterPro" id="IPR043502">
    <property type="entry name" value="DNA/RNA_pol_sf"/>
</dbReference>
<dbReference type="SUPFAM" id="SSF56672">
    <property type="entry name" value="DNA/RNA polymerases"/>
    <property type="match status" value="1"/>
</dbReference>